<evidence type="ECO:0000313" key="1">
    <source>
        <dbReference type="EMBL" id="KKN52894.1"/>
    </source>
</evidence>
<reference evidence="1" key="1">
    <citation type="journal article" date="2015" name="Nature">
        <title>Complex archaea that bridge the gap between prokaryotes and eukaryotes.</title>
        <authorList>
            <person name="Spang A."/>
            <person name="Saw J.H."/>
            <person name="Jorgensen S.L."/>
            <person name="Zaremba-Niedzwiedzka K."/>
            <person name="Martijn J."/>
            <person name="Lind A.E."/>
            <person name="van Eijk R."/>
            <person name="Schleper C."/>
            <person name="Guy L."/>
            <person name="Ettema T.J."/>
        </authorList>
    </citation>
    <scope>NUCLEOTIDE SEQUENCE</scope>
</reference>
<comment type="caution">
    <text evidence="1">The sequence shown here is derived from an EMBL/GenBank/DDBJ whole genome shotgun (WGS) entry which is preliminary data.</text>
</comment>
<accession>A0A0F9RDD7</accession>
<proteinExistence type="predicted"/>
<sequence>LSLGRFSNYRVCRLHGVYNIKRYSNTVAKQVRADIVDSVRQTVTINYMTTNRAWFLVLSGTFSRPPR</sequence>
<name>A0A0F9RDD7_9ZZZZ</name>
<organism evidence="1">
    <name type="scientific">marine sediment metagenome</name>
    <dbReference type="NCBI Taxonomy" id="412755"/>
    <lineage>
        <taxon>unclassified sequences</taxon>
        <taxon>metagenomes</taxon>
        <taxon>ecological metagenomes</taxon>
    </lineage>
</organism>
<dbReference type="EMBL" id="LAZR01000999">
    <property type="protein sequence ID" value="KKN52894.1"/>
    <property type="molecule type" value="Genomic_DNA"/>
</dbReference>
<dbReference type="AlphaFoldDB" id="A0A0F9RDD7"/>
<gene>
    <name evidence="1" type="ORF">LCGC14_0608000</name>
</gene>
<protein>
    <submittedName>
        <fullName evidence="1">Uncharacterized protein</fullName>
    </submittedName>
</protein>
<feature type="non-terminal residue" evidence="1">
    <location>
        <position position="1"/>
    </location>
</feature>